<comment type="caution">
    <text evidence="3">The sequence shown here is derived from an EMBL/GenBank/DDBJ whole genome shotgun (WGS) entry which is preliminary data.</text>
</comment>
<protein>
    <submittedName>
        <fullName evidence="3">Peptidylprolyl isomerase</fullName>
    </submittedName>
</protein>
<keyword evidence="1 3" id="KW-0413">Isomerase</keyword>
<proteinExistence type="predicted"/>
<evidence type="ECO:0000313" key="4">
    <source>
        <dbReference type="Proteomes" id="UP000553459"/>
    </source>
</evidence>
<dbReference type="InterPro" id="IPR027304">
    <property type="entry name" value="Trigger_fact/SurA_dom_sf"/>
</dbReference>
<organism evidence="3 4">
    <name type="scientific">Elizabethkingia argenteiflava</name>
    <dbReference type="NCBI Taxonomy" id="2681556"/>
    <lineage>
        <taxon>Bacteria</taxon>
        <taxon>Pseudomonadati</taxon>
        <taxon>Bacteroidota</taxon>
        <taxon>Flavobacteriia</taxon>
        <taxon>Flavobacteriales</taxon>
        <taxon>Weeksellaceae</taxon>
        <taxon>Elizabethkingia</taxon>
    </lineage>
</organism>
<dbReference type="PANTHER" id="PTHR47245">
    <property type="entry name" value="PEPTIDYLPROLYL ISOMERASE"/>
    <property type="match status" value="1"/>
</dbReference>
<dbReference type="AlphaFoldDB" id="A0A845PX87"/>
<dbReference type="RefSeq" id="WP_166519231.1">
    <property type="nucleotide sequence ID" value="NZ_JAAABJ010000483.1"/>
</dbReference>
<accession>A0A845PX87</accession>
<dbReference type="InterPro" id="IPR046357">
    <property type="entry name" value="PPIase_dom_sf"/>
</dbReference>
<dbReference type="PROSITE" id="PS50198">
    <property type="entry name" value="PPIC_PPIASE_2"/>
    <property type="match status" value="2"/>
</dbReference>
<evidence type="ECO:0000259" key="2">
    <source>
        <dbReference type="PROSITE" id="PS50198"/>
    </source>
</evidence>
<name>A0A845PX87_9FLAO</name>
<dbReference type="InterPro" id="IPR050245">
    <property type="entry name" value="PrsA_foldase"/>
</dbReference>
<dbReference type="PANTHER" id="PTHR47245:SF2">
    <property type="entry name" value="PEPTIDYL-PROLYL CIS-TRANS ISOMERASE HP_0175-RELATED"/>
    <property type="match status" value="1"/>
</dbReference>
<evidence type="ECO:0000256" key="1">
    <source>
        <dbReference type="PROSITE-ProRule" id="PRU00278"/>
    </source>
</evidence>
<dbReference type="Gene3D" id="1.10.4030.10">
    <property type="entry name" value="Porin chaperone SurA, peptide-binding domain"/>
    <property type="match status" value="1"/>
</dbReference>
<dbReference type="Proteomes" id="UP000553459">
    <property type="component" value="Unassembled WGS sequence"/>
</dbReference>
<dbReference type="InterPro" id="IPR000297">
    <property type="entry name" value="PPIase_PpiC"/>
</dbReference>
<feature type="domain" description="PpiC" evidence="2">
    <location>
        <begin position="178"/>
        <end position="278"/>
    </location>
</feature>
<dbReference type="Pfam" id="PF00639">
    <property type="entry name" value="Rotamase"/>
    <property type="match status" value="2"/>
</dbReference>
<dbReference type="SUPFAM" id="SSF109998">
    <property type="entry name" value="Triger factor/SurA peptide-binding domain-like"/>
    <property type="match status" value="1"/>
</dbReference>
<keyword evidence="4" id="KW-1185">Reference proteome</keyword>
<dbReference type="SUPFAM" id="SSF54534">
    <property type="entry name" value="FKBP-like"/>
    <property type="match status" value="2"/>
</dbReference>
<dbReference type="EMBL" id="JAAABJ010000483">
    <property type="protein sequence ID" value="NAW50938.1"/>
    <property type="molecule type" value="Genomic_DNA"/>
</dbReference>
<evidence type="ECO:0000313" key="3">
    <source>
        <dbReference type="EMBL" id="NAW50938.1"/>
    </source>
</evidence>
<keyword evidence="1" id="KW-0697">Rotamase</keyword>
<sequence>MFKNFRFFFILSTLILALSGGLLKAQIHPGQLADGIAAVIGNEIVLESDIEEYVNMAKQQGTANIGDRCEILENIIHNKLLLFYAKKDTLIRNVNKELKADADSRYQQMLSGFSSEKDMLKAYRFRTAYELKAAIEKLSSDQYYQGEKYKLITKGVDITPSEVSAFYAQYKSQLPEVNEEVKLSRIMMYPKLTDNRKQEIIQKLKNIKADILKGASFEDQARIYSDDPGSAAYGGLITKVSKGMMVKPFEATALNLQEGEISDPVETEYGFHIIQLVRKAGKIYDVRHILIANTPNAQEIASAKGELTKIKSQIQAGKISFKEAALKYSDDKTTKFNAGVMTGSDGSDNLEKTKLDPIDAYQIAGLNKGEITDPYEMGEAQNKKKAIALIQVDDIIPAHTLSIDTDYERIKAIALNQKKNDVVDRWVISKLPDTFISINNRYKHCQFKTDWKRKTSAK</sequence>
<gene>
    <name evidence="3" type="ORF">GNY06_05980</name>
</gene>
<dbReference type="GO" id="GO:0003755">
    <property type="term" value="F:peptidyl-prolyl cis-trans isomerase activity"/>
    <property type="evidence" value="ECO:0007669"/>
    <property type="project" value="UniProtKB-KW"/>
</dbReference>
<dbReference type="Gene3D" id="3.10.50.40">
    <property type="match status" value="2"/>
</dbReference>
<feature type="domain" description="PpiC" evidence="2">
    <location>
        <begin position="281"/>
        <end position="376"/>
    </location>
</feature>
<reference evidence="3 4" key="1">
    <citation type="submission" date="2019-11" db="EMBL/GenBank/DDBJ databases">
        <title>Characterization of Elizabethkingia argenteiflava sp. nov., isolated from inner surface of Soybean Pods.</title>
        <authorList>
            <person name="Mo S."/>
        </authorList>
    </citation>
    <scope>NUCLEOTIDE SEQUENCE [LARGE SCALE GENOMIC DNA]</scope>
    <source>
        <strain evidence="3 4">YB22</strain>
    </source>
</reference>